<reference evidence="3" key="1">
    <citation type="submission" date="2016-03" db="EMBL/GenBank/DDBJ databases">
        <authorList>
            <person name="Devillers Hugo."/>
        </authorList>
    </citation>
    <scope>NUCLEOTIDE SEQUENCE [LARGE SCALE GENOMIC DNA]</scope>
</reference>
<evidence type="ECO:0000313" key="3">
    <source>
        <dbReference type="Proteomes" id="UP000189911"/>
    </source>
</evidence>
<gene>
    <name evidence="2" type="ORF">LANO_0A05116G</name>
</gene>
<feature type="compositionally biased region" description="Low complexity" evidence="1">
    <location>
        <begin position="75"/>
        <end position="86"/>
    </location>
</feature>
<dbReference type="AlphaFoldDB" id="A0A1G4IQQ1"/>
<sequence>MTTQLASNFEQEVDEYVSRLTFRRRLKSWLSASNTWFSCLGGDRCSTREYSYDTEQLDILLLLNGLKSEASSVRSSCTSSCSPRAEVPSMASAWEPTNSHSKPPGDSNRPPTTVIARRKRLVELCRRFKSGLRKSDRSRSSANPWDCKTPAGPPWVFEDEETYGPSRLWKQNSHESHPAQSTNILALLEMQEI</sequence>
<dbReference type="Proteomes" id="UP000189911">
    <property type="component" value="Chromosome A"/>
</dbReference>
<evidence type="ECO:0000313" key="2">
    <source>
        <dbReference type="EMBL" id="SCU79116.1"/>
    </source>
</evidence>
<dbReference type="EMBL" id="LT598449">
    <property type="protein sequence ID" value="SCU79116.1"/>
    <property type="molecule type" value="Genomic_DNA"/>
</dbReference>
<keyword evidence="3" id="KW-1185">Reference proteome</keyword>
<name>A0A1G4IQQ1_9SACH</name>
<organism evidence="2 3">
    <name type="scientific">Lachancea nothofagi CBS 11611</name>
    <dbReference type="NCBI Taxonomy" id="1266666"/>
    <lineage>
        <taxon>Eukaryota</taxon>
        <taxon>Fungi</taxon>
        <taxon>Dikarya</taxon>
        <taxon>Ascomycota</taxon>
        <taxon>Saccharomycotina</taxon>
        <taxon>Saccharomycetes</taxon>
        <taxon>Saccharomycetales</taxon>
        <taxon>Saccharomycetaceae</taxon>
        <taxon>Lachancea</taxon>
    </lineage>
</organism>
<evidence type="ECO:0000256" key="1">
    <source>
        <dbReference type="SAM" id="MobiDB-lite"/>
    </source>
</evidence>
<feature type="region of interest" description="Disordered" evidence="1">
    <location>
        <begin position="75"/>
        <end position="112"/>
    </location>
</feature>
<proteinExistence type="predicted"/>
<protein>
    <submittedName>
        <fullName evidence="2">LANO_0A05116g1_1</fullName>
    </submittedName>
</protein>
<dbReference type="OrthoDB" id="10583801at2759"/>
<accession>A0A1G4IQQ1</accession>